<protein>
    <recommendedName>
        <fullName evidence="1">N-acetyltransferase domain-containing protein</fullName>
    </recommendedName>
</protein>
<gene>
    <name evidence="2" type="ORF">C2S53_006805</name>
</gene>
<dbReference type="EMBL" id="SDAM02000091">
    <property type="protein sequence ID" value="KAH6831039.1"/>
    <property type="molecule type" value="Genomic_DNA"/>
</dbReference>
<dbReference type="InterPro" id="IPR016181">
    <property type="entry name" value="Acyl_CoA_acyltransferase"/>
</dbReference>
<feature type="non-terminal residue" evidence="2">
    <location>
        <position position="241"/>
    </location>
</feature>
<reference evidence="2 3" key="1">
    <citation type="journal article" date="2021" name="Nat. Commun.">
        <title>Incipient diploidization of the medicinal plant Perilla within 10,000 years.</title>
        <authorList>
            <person name="Zhang Y."/>
            <person name="Shen Q."/>
            <person name="Leng L."/>
            <person name="Zhang D."/>
            <person name="Chen S."/>
            <person name="Shi Y."/>
            <person name="Ning Z."/>
            <person name="Chen S."/>
        </authorList>
    </citation>
    <scope>NUCLEOTIDE SEQUENCE [LARGE SCALE GENOMIC DNA]</scope>
    <source>
        <strain evidence="3">cv. PC099</strain>
    </source>
</reference>
<dbReference type="PANTHER" id="PTHR47426:SF3">
    <property type="entry name" value="GCN5-RELATED N-ACETYLTRANSFERASE 6, CHLOROPLASTIC"/>
    <property type="match status" value="1"/>
</dbReference>
<proteinExistence type="predicted"/>
<feature type="domain" description="N-acetyltransferase" evidence="1">
    <location>
        <begin position="187"/>
        <end position="241"/>
    </location>
</feature>
<dbReference type="Pfam" id="PF00583">
    <property type="entry name" value="Acetyltransf_1"/>
    <property type="match status" value="1"/>
</dbReference>
<evidence type="ECO:0000313" key="3">
    <source>
        <dbReference type="Proteomes" id="UP001190926"/>
    </source>
</evidence>
<dbReference type="Proteomes" id="UP001190926">
    <property type="component" value="Unassembled WGS sequence"/>
</dbReference>
<keyword evidence="3" id="KW-1185">Reference proteome</keyword>
<dbReference type="SUPFAM" id="SSF55729">
    <property type="entry name" value="Acyl-CoA N-acyltransferases (Nat)"/>
    <property type="match status" value="1"/>
</dbReference>
<evidence type="ECO:0000313" key="2">
    <source>
        <dbReference type="EMBL" id="KAH6831039.1"/>
    </source>
</evidence>
<organism evidence="2 3">
    <name type="scientific">Perilla frutescens var. hirtella</name>
    <name type="common">Perilla citriodora</name>
    <name type="synonym">Perilla setoyensis</name>
    <dbReference type="NCBI Taxonomy" id="608512"/>
    <lineage>
        <taxon>Eukaryota</taxon>
        <taxon>Viridiplantae</taxon>
        <taxon>Streptophyta</taxon>
        <taxon>Embryophyta</taxon>
        <taxon>Tracheophyta</taxon>
        <taxon>Spermatophyta</taxon>
        <taxon>Magnoliopsida</taxon>
        <taxon>eudicotyledons</taxon>
        <taxon>Gunneridae</taxon>
        <taxon>Pentapetalae</taxon>
        <taxon>asterids</taxon>
        <taxon>lamiids</taxon>
        <taxon>Lamiales</taxon>
        <taxon>Lamiaceae</taxon>
        <taxon>Nepetoideae</taxon>
        <taxon>Elsholtzieae</taxon>
        <taxon>Perilla</taxon>
    </lineage>
</organism>
<dbReference type="PROSITE" id="PS51186">
    <property type="entry name" value="GNAT"/>
    <property type="match status" value="1"/>
</dbReference>
<dbReference type="InterPro" id="IPR000182">
    <property type="entry name" value="GNAT_dom"/>
</dbReference>
<evidence type="ECO:0000259" key="1">
    <source>
        <dbReference type="PROSITE" id="PS51186"/>
    </source>
</evidence>
<dbReference type="CDD" id="cd04301">
    <property type="entry name" value="NAT_SF"/>
    <property type="match status" value="1"/>
</dbReference>
<dbReference type="Gene3D" id="3.40.630.30">
    <property type="match status" value="1"/>
</dbReference>
<accession>A0AAD4P8M9</accession>
<sequence length="241" mass="27905">MLTIALTIPDFPRKWNYGRRRRNLKSEKNTPRPTMVMMNSARKWKECCFGNSMKVWIRHPKMNKFSPLNVKSDEEASEFEEFVACGIVATLRVWLGGPRKCAVRIAEDSKWRCAERAFVALKKRCDEQMGSKKCKCILMVKTKENGSSLVNRVVGTLELRINRYYSSPGVHTEERQQLVPERIMDRRECWYGYISFLCVAKSARRQGVATAMLQYAISTAHHHGIDKLFLHVDDDNEAALR</sequence>
<dbReference type="GO" id="GO:0016747">
    <property type="term" value="F:acyltransferase activity, transferring groups other than amino-acyl groups"/>
    <property type="evidence" value="ECO:0007669"/>
    <property type="project" value="InterPro"/>
</dbReference>
<dbReference type="AlphaFoldDB" id="A0AAD4P8M9"/>
<name>A0AAD4P8M9_PERFH</name>
<dbReference type="PANTHER" id="PTHR47426">
    <property type="entry name" value="ACYL-COA N-ACYLTRANSFERASES (NAT) SUPERFAMILY PROTEIN"/>
    <property type="match status" value="1"/>
</dbReference>
<comment type="caution">
    <text evidence="2">The sequence shown here is derived from an EMBL/GenBank/DDBJ whole genome shotgun (WGS) entry which is preliminary data.</text>
</comment>